<organism evidence="4 5">
    <name type="scientific">Candidatus Venteria ishoeyi</name>
    <dbReference type="NCBI Taxonomy" id="1899563"/>
    <lineage>
        <taxon>Bacteria</taxon>
        <taxon>Pseudomonadati</taxon>
        <taxon>Pseudomonadota</taxon>
        <taxon>Gammaproteobacteria</taxon>
        <taxon>Thiotrichales</taxon>
        <taxon>Thiotrichaceae</taxon>
        <taxon>Venteria</taxon>
    </lineage>
</organism>
<sequence length="1502" mass="153913">MLFLSFNAFPTYRGSIDNTRSLFWLRILLIWLSALLLVSSPVAANLTLEPTAHDFGTLETGQSSTEQNFNLENGGQGAVSLGVIDELANVTTTIDDLGNVSAVHSQEFKVTTDNCSNTELASGSSNPCNFSVIFEPTSVGSKQLNLPLSYIDEFGNPTSLSLPLTGLAIAAGIPDISAESASFDFGAINLGTTSPSQLLKINNIGNAPLEIGQTAHVSSEFNSVDRACTNTTLQAGGSCIIKAAFKPTSEGAKSDTISIPSNDPDTPTLDLALSGTGAAWCGGNYTHHLNAYPNPLDFGVEPVGGNYTLYYGVYSWTQGCDALEINNITTTGADAAEFSINGMQCYHGRWRDNSYSSCWFRVSFTPTAVGTKDAAFSIAYSAPGVDPGTVPLQAAAVNSGEPAIALVPSALDFAEVKLGFGNGQSKSVTLSNSGNVNLRLRHGSFSLSGDSASDFHAQSWGCTWRALHPGQSCQAGVRFTPASTGDKTAKLLVAAPNTLVAGELPLTGKVVAPANCADASVTIQSSTGGGKWSDTSTWQDTAGAPAGRIPDVNDVVRINTGALVDVSAAGVKTLCVQQGATLQSVDVNGTPIEIQASDYIENHGSILGTAGSAELTDSPCTQSALGTAQCAYPGADVMLKCGANVKSHGKAGDTWWYAYNSGCPILNTGLIQGGDGGTGSAYGADGGNAIVLARNLTNKGTIAAGRGGSIYGTLAGQAGRGGVTQLWGKLGGSGHLYNTNGAKAIAGDGGNCNAAATAAQNGGPGGNLWLVSLPNVHLSGGIHKAGKGGTHCTPLGSNGSDGWVRIEPNVIDLSGAQTRIEGGNVEIFGGGDWNLDLSGASEALFNVPGDIVLSVGDGGAIDLSGAANGVLTAGGTVRIFADTILLDEGRQLSDVIEATEIIVAPAKVLYAASLSGPQAMSGEPGETLTVNLTLSNNGATEDSYTLTVVNSAGWTLGQIPGQAPDTVDVPALSSVDIAVEVTLPAAHDQNASLSVSALSAGDTEVNSSVSVQLSTNPSNDVPGMALCPETGAVSGACNNRGQMLRNATLAADAEVQGGTLSGTVSSQGMVNNDVTILADTLLSGGVLSGNVRNFGTLADFELRDGSISGGLLSGNVTAAGTRSLFRDVQLLANAILSGGILQGDVSGDATAPAKLTNLSITDGAKLANLIIAEDVTLPDDIEFGSGVRFLNKALIPAGFDLSKLLPKFATHELLGTTALEYPERMDFTVKVLEGDSSVLDAINAIPLLKDSDILLTQETEAGFFEISFAGLQISLQPTSLGVTAQSGGVENLGRQSFRLNTLDGLTVDVHPVLQQPKKLQQLLAGASLGLKVLDDGNLQVGHSATPGLWFSVRPDWLSGPIGPAGASEPGLLWLIADGDGQTGLQVRLSPLGTLALALVFNDTAGNLREQYIYPALATPSALTTAAESVQVEPHGLVRFRLNGQDYAGVADYTVDGTARGLGNGSLSVESGTDLNADGLADFTLVYPSGERQNLFALPTITP</sequence>
<evidence type="ECO:0000259" key="3">
    <source>
        <dbReference type="Pfam" id="PF15780"/>
    </source>
</evidence>
<evidence type="ECO:0000313" key="4">
    <source>
        <dbReference type="EMBL" id="SEH08940.1"/>
    </source>
</evidence>
<dbReference type="InterPro" id="IPR013783">
    <property type="entry name" value="Ig-like_fold"/>
</dbReference>
<dbReference type="Proteomes" id="UP000236724">
    <property type="component" value="Unassembled WGS sequence"/>
</dbReference>
<feature type="domain" description="Abnormal spindle-like microcephaly-associated protein ASH" evidence="3">
    <location>
        <begin position="179"/>
        <end position="263"/>
    </location>
</feature>
<dbReference type="RefSeq" id="WP_103922442.1">
    <property type="nucleotide sequence ID" value="NZ_FMSV02000557.1"/>
</dbReference>
<dbReference type="Gene3D" id="2.60.40.10">
    <property type="entry name" value="Immunoglobulins"/>
    <property type="match status" value="4"/>
</dbReference>
<dbReference type="OrthoDB" id="6056921at2"/>
<comment type="subcellular location">
    <subcellularLocation>
        <location evidence="1">Cytoplasm</location>
    </subcellularLocation>
</comment>
<accession>A0A1H6FFU2</accession>
<dbReference type="Pfam" id="PF15780">
    <property type="entry name" value="ASH"/>
    <property type="match status" value="1"/>
</dbReference>
<proteinExistence type="predicted"/>
<evidence type="ECO:0000313" key="5">
    <source>
        <dbReference type="Proteomes" id="UP000236724"/>
    </source>
</evidence>
<keyword evidence="5" id="KW-1185">Reference proteome</keyword>
<dbReference type="InterPro" id="IPR031549">
    <property type="entry name" value="ASH"/>
</dbReference>
<dbReference type="NCBIfam" id="NF012200">
    <property type="entry name" value="choice_anch_D"/>
    <property type="match status" value="3"/>
</dbReference>
<dbReference type="EMBL" id="FMSV02000557">
    <property type="protein sequence ID" value="SEH08940.1"/>
    <property type="molecule type" value="Genomic_DNA"/>
</dbReference>
<name>A0A1H6FFU2_9GAMM</name>
<dbReference type="GO" id="GO:0005737">
    <property type="term" value="C:cytoplasm"/>
    <property type="evidence" value="ECO:0007669"/>
    <property type="project" value="UniProtKB-SubCell"/>
</dbReference>
<evidence type="ECO:0000256" key="2">
    <source>
        <dbReference type="ARBA" id="ARBA00022490"/>
    </source>
</evidence>
<gene>
    <name evidence="4" type="ORF">MBHS_04833</name>
</gene>
<keyword evidence="2" id="KW-0963">Cytoplasm</keyword>
<reference evidence="4 5" key="1">
    <citation type="submission" date="2016-10" db="EMBL/GenBank/DDBJ databases">
        <authorList>
            <person name="de Groot N.N."/>
        </authorList>
    </citation>
    <scope>NUCLEOTIDE SEQUENCE [LARGE SCALE GENOMIC DNA]</scope>
    <source>
        <strain evidence="4">MBHS1</strain>
    </source>
</reference>
<protein>
    <recommendedName>
        <fullName evidence="3">Abnormal spindle-like microcephaly-associated protein ASH domain-containing protein</fullName>
    </recommendedName>
</protein>
<evidence type="ECO:0000256" key="1">
    <source>
        <dbReference type="ARBA" id="ARBA00004496"/>
    </source>
</evidence>